<dbReference type="PANTHER" id="PTHR46401:SF2">
    <property type="entry name" value="GLYCOSYLTRANSFERASE WBBK-RELATED"/>
    <property type="match status" value="1"/>
</dbReference>
<dbReference type="AlphaFoldDB" id="X1AD82"/>
<dbReference type="InterPro" id="IPR001296">
    <property type="entry name" value="Glyco_trans_1"/>
</dbReference>
<dbReference type="Pfam" id="PF00534">
    <property type="entry name" value="Glycos_transf_1"/>
    <property type="match status" value="1"/>
</dbReference>
<evidence type="ECO:0000259" key="2">
    <source>
        <dbReference type="Pfam" id="PF00534"/>
    </source>
</evidence>
<dbReference type="CDD" id="cd03801">
    <property type="entry name" value="GT4_PimA-like"/>
    <property type="match status" value="1"/>
</dbReference>
<evidence type="ECO:0000256" key="1">
    <source>
        <dbReference type="ARBA" id="ARBA00022679"/>
    </source>
</evidence>
<dbReference type="EMBL" id="BART01017623">
    <property type="protein sequence ID" value="GAG79914.1"/>
    <property type="molecule type" value="Genomic_DNA"/>
</dbReference>
<proteinExistence type="predicted"/>
<name>X1AD82_9ZZZZ</name>
<feature type="domain" description="Glycosyl transferase family 1" evidence="2">
    <location>
        <begin position="12"/>
        <end position="181"/>
    </location>
</feature>
<organism evidence="3">
    <name type="scientific">marine sediment metagenome</name>
    <dbReference type="NCBI Taxonomy" id="412755"/>
    <lineage>
        <taxon>unclassified sequences</taxon>
        <taxon>metagenomes</taxon>
        <taxon>ecological metagenomes</taxon>
    </lineage>
</organism>
<accession>X1AD82</accession>
<comment type="caution">
    <text evidence="3">The sequence shown here is derived from an EMBL/GenBank/DDBJ whole genome shotgun (WGS) entry which is preliminary data.</text>
</comment>
<gene>
    <name evidence="3" type="ORF">S01H4_33477</name>
</gene>
<protein>
    <recommendedName>
        <fullName evidence="2">Glycosyl transferase family 1 domain-containing protein</fullName>
    </recommendedName>
</protein>
<keyword evidence="1" id="KW-0808">Transferase</keyword>
<reference evidence="3" key="1">
    <citation type="journal article" date="2014" name="Front. Microbiol.">
        <title>High frequency of phylogenetically diverse reductive dehalogenase-homologous genes in deep subseafloor sedimentary metagenomes.</title>
        <authorList>
            <person name="Kawai M."/>
            <person name="Futagami T."/>
            <person name="Toyoda A."/>
            <person name="Takaki Y."/>
            <person name="Nishi S."/>
            <person name="Hori S."/>
            <person name="Arai W."/>
            <person name="Tsubouchi T."/>
            <person name="Morono Y."/>
            <person name="Uchiyama I."/>
            <person name="Ito T."/>
            <person name="Fujiyama A."/>
            <person name="Inagaki F."/>
            <person name="Takami H."/>
        </authorList>
    </citation>
    <scope>NUCLEOTIDE SEQUENCE</scope>
    <source>
        <strain evidence="3">Expedition CK06-06</strain>
    </source>
</reference>
<dbReference type="Gene3D" id="3.40.50.2000">
    <property type="entry name" value="Glycogen Phosphorylase B"/>
    <property type="match status" value="1"/>
</dbReference>
<sequence length="209" mass="23643">VHRFKPLTSVAEKANIDLPDQYIFCLSRIDANKGHDLLLYTFDIVRKGIPDIHLIIGGGSPKPQQTEQEVLTTMRKIIDEKDMHDRVNIVGYVPDEKLVAFYQWAQLFVLPSIFEPFGMTALEAMACTVPVVASKFGGIRNVITSGENGLLVDPAHKGEFAEAMMRFLKDRNMAARLGQKGCATIQKQYSWEAIAEKHISFYKKFIVRR</sequence>
<feature type="non-terminal residue" evidence="3">
    <location>
        <position position="1"/>
    </location>
</feature>
<dbReference type="GO" id="GO:0016757">
    <property type="term" value="F:glycosyltransferase activity"/>
    <property type="evidence" value="ECO:0007669"/>
    <property type="project" value="InterPro"/>
</dbReference>
<evidence type="ECO:0000313" key="3">
    <source>
        <dbReference type="EMBL" id="GAG79914.1"/>
    </source>
</evidence>
<dbReference type="SUPFAM" id="SSF53756">
    <property type="entry name" value="UDP-Glycosyltransferase/glycogen phosphorylase"/>
    <property type="match status" value="1"/>
</dbReference>
<dbReference type="GO" id="GO:0009103">
    <property type="term" value="P:lipopolysaccharide biosynthetic process"/>
    <property type="evidence" value="ECO:0007669"/>
    <property type="project" value="TreeGrafter"/>
</dbReference>
<dbReference type="PANTHER" id="PTHR46401">
    <property type="entry name" value="GLYCOSYLTRANSFERASE WBBK-RELATED"/>
    <property type="match status" value="1"/>
</dbReference>